<dbReference type="Pfam" id="PF00500">
    <property type="entry name" value="Late_protein_L1"/>
    <property type="match status" value="1"/>
</dbReference>
<protein>
    <recommendedName>
        <fullName evidence="7 8">Major capsid protein L1</fullName>
    </recommendedName>
</protein>
<keyword evidence="3 7" id="KW-1161">Viral attachment to host cell</keyword>
<dbReference type="OrthoDB" id="5037at10239"/>
<dbReference type="InterPro" id="IPR002210">
    <property type="entry name" value="Capsid_L1_Papillomavir"/>
</dbReference>
<accession>A0A2I8B2Q4</accession>
<dbReference type="InterPro" id="IPR011222">
    <property type="entry name" value="dsDNA_vir_gr_I_capsid"/>
</dbReference>
<evidence type="ECO:0000256" key="9">
    <source>
        <dbReference type="SAM" id="MobiDB-lite"/>
    </source>
</evidence>
<keyword evidence="7" id="KW-1164">Virus endocytosis by host</keyword>
<dbReference type="GO" id="GO:0042025">
    <property type="term" value="C:host cell nucleus"/>
    <property type="evidence" value="ECO:0007669"/>
    <property type="project" value="UniProtKB-SubCell"/>
</dbReference>
<keyword evidence="5 7" id="KW-0426">Late protein</keyword>
<name>A0A2I8B2Q4_9PAPI</name>
<feature type="region of interest" description="Disordered" evidence="9">
    <location>
        <begin position="485"/>
        <end position="507"/>
    </location>
</feature>
<dbReference type="GO" id="GO:0075509">
    <property type="term" value="P:endocytosis involved in viral entry into host cell"/>
    <property type="evidence" value="ECO:0007669"/>
    <property type="project" value="UniProtKB-KW"/>
</dbReference>
<dbReference type="GO" id="GO:0005198">
    <property type="term" value="F:structural molecule activity"/>
    <property type="evidence" value="ECO:0007669"/>
    <property type="project" value="UniProtKB-UniRule"/>
</dbReference>
<dbReference type="HAMAP" id="MF_04002">
    <property type="entry name" value="PPV_L1"/>
    <property type="match status" value="1"/>
</dbReference>
<comment type="function">
    <text evidence="7 8">Forms an icosahedral capsid with a T=7 symmetry and a 50 nm diameter. The capsid is composed of 72 pentamers linked to each other by disulfide bonds and associated with L2 proteins. Binds to heparan sulfate proteoglycans on cell surface of basal layer keratinocytes to provide initial virion attachment. This binding mediates a conformational change in the virus capsid that facilitates efficient infection. The virion enters the host cell via endocytosis. During virus trafficking, L1 protein dissociates from the viral DNA and the genomic DNA is released to the host nucleus. The virion assembly takes place within the cell nucleus. Encapsulates the genomic DNA together with protein L2.</text>
</comment>
<gene>
    <name evidence="7 8" type="primary">L1</name>
</gene>
<evidence type="ECO:0000256" key="7">
    <source>
        <dbReference type="HAMAP-Rule" id="MF_04002"/>
    </source>
</evidence>
<feature type="disulfide bond" description="Interchain (with Cys-182)" evidence="7">
    <location>
        <position position="438"/>
    </location>
</feature>
<evidence type="ECO:0000256" key="2">
    <source>
        <dbReference type="ARBA" id="ARBA00022581"/>
    </source>
</evidence>
<proteinExistence type="inferred from homology"/>
<evidence type="ECO:0000256" key="3">
    <source>
        <dbReference type="ARBA" id="ARBA00022804"/>
    </source>
</evidence>
<reference evidence="10 11" key="1">
    <citation type="submission" date="2017-11" db="EMBL/GenBank/DDBJ databases">
        <title>Diverse papillomaviruses identified in Weddell seals breeding on Ross ice shelf, Antarctica.</title>
        <authorList>
            <person name="Smeele Z."/>
            <person name="Burns J."/>
            <person name="Kraberger S."/>
            <person name="Fontenele R.S."/>
            <person name="Waits K."/>
            <person name="Stainton D."/>
            <person name="Van Doorsaler K."/>
            <person name="Varsani A."/>
        </authorList>
    </citation>
    <scope>NUCLEOTIDE SEQUENCE [LARGE SCALE GENOMIC DNA]</scope>
    <source>
        <strain evidence="10">17181</strain>
    </source>
</reference>
<evidence type="ECO:0000313" key="10">
    <source>
        <dbReference type="EMBL" id="AUT11916.1"/>
    </source>
</evidence>
<keyword evidence="7" id="KW-1015">Disulfide bond</keyword>
<comment type="subcellular location">
    <subcellularLocation>
        <location evidence="7">Virion</location>
    </subcellularLocation>
    <subcellularLocation>
        <location evidence="7">Host nucleus</location>
    </subcellularLocation>
</comment>
<evidence type="ECO:0000256" key="8">
    <source>
        <dbReference type="RuleBase" id="RU361248"/>
    </source>
</evidence>
<keyword evidence="1 7" id="KW-0167">Capsid protein</keyword>
<keyword evidence="6 7" id="KW-1160">Virus entry into host cell</keyword>
<comment type="similarity">
    <text evidence="7 8">Belongs to the papillomaviridae L1 protein family.</text>
</comment>
<dbReference type="GO" id="GO:0019062">
    <property type="term" value="P:virion attachment to host cell"/>
    <property type="evidence" value="ECO:0007669"/>
    <property type="project" value="UniProtKB-UniRule"/>
</dbReference>
<dbReference type="Proteomes" id="UP000240389">
    <property type="component" value="Segment"/>
</dbReference>
<dbReference type="EMBL" id="MG571093">
    <property type="protein sequence ID" value="AUT11916.1"/>
    <property type="molecule type" value="Genomic_DNA"/>
</dbReference>
<organism evidence="10 11">
    <name type="scientific">Leptonychotes weddellii papillomavirus 3</name>
    <dbReference type="NCBI Taxonomy" id="2077304"/>
    <lineage>
        <taxon>Viruses</taxon>
        <taxon>Monodnaviria</taxon>
        <taxon>Shotokuvirae</taxon>
        <taxon>Cossaviricota</taxon>
        <taxon>Papovaviricetes</taxon>
        <taxon>Zurhausenvirales</taxon>
        <taxon>Papillomaviridae</taxon>
    </lineage>
</organism>
<dbReference type="InterPro" id="IPR036973">
    <property type="entry name" value="Capsid_L1_sf_Papillomavir"/>
</dbReference>
<evidence type="ECO:0000256" key="5">
    <source>
        <dbReference type="ARBA" id="ARBA00022921"/>
    </source>
</evidence>
<evidence type="ECO:0000256" key="4">
    <source>
        <dbReference type="ARBA" id="ARBA00022844"/>
    </source>
</evidence>
<evidence type="ECO:0000256" key="6">
    <source>
        <dbReference type="ARBA" id="ARBA00023296"/>
    </source>
</evidence>
<dbReference type="PRINTS" id="PR00865">
    <property type="entry name" value="HPVCAPSIDL1"/>
</dbReference>
<dbReference type="GO" id="GO:0039620">
    <property type="term" value="C:T=7 icosahedral viral capsid"/>
    <property type="evidence" value="ECO:0007669"/>
    <property type="project" value="UniProtKB-UniRule"/>
</dbReference>
<dbReference type="SUPFAM" id="SSF88648">
    <property type="entry name" value="Group I dsDNA viruses"/>
    <property type="match status" value="1"/>
</dbReference>
<feature type="compositionally biased region" description="Basic residues" evidence="9">
    <location>
        <begin position="488"/>
        <end position="507"/>
    </location>
</feature>
<keyword evidence="2 7" id="KW-0945">Host-virus interaction</keyword>
<dbReference type="Gene3D" id="2.60.175.20">
    <property type="entry name" value="Major capsid L1 (late) superfamily, Papillomavirus"/>
    <property type="match status" value="1"/>
</dbReference>
<keyword evidence="7" id="KW-1048">Host nucleus</keyword>
<evidence type="ECO:0000256" key="1">
    <source>
        <dbReference type="ARBA" id="ARBA00022561"/>
    </source>
</evidence>
<comment type="subunit">
    <text evidence="7">Self-assembles into homopentamers. The capsid has an icosahedral symmetry and consists of 72 capsomers, with each capsomer being a pentamer of L1. Interacts with the minor capsid protein L2; this interaction is necessary for viral genome encapsidation. Interacts with protein E2; this interaction enhances E2-dependent replication and transcription activation.</text>
</comment>
<sequence>MALWRSNSQKLFLPPNPVAKVLGTDVYVQRLNHYYHAETKRLLTVGHPYFEMKNGNGEAEKITVPKVSGNQYRVFRAKLPDPNAFAFSDGAVYNPESQRLVWACVGLEVSRGQPLGAGLSGHPLLNRFHDAENPSSYNQGTYEGDNRTDDRQNVAFDVKQTQLLIVGCRPATGEHWHKSLPCAGEGGPVGRCPGIELRNTVIQDGDMCDIGFGAMDFAHLQENKSEVPLDIAGTICKYPDYIKMSKEATGDSLFFFARREQMYIRHFFTRAGFDGEKVPGNLFLAAKNNQRQDKIGSATYFGSPSGSLVSSDAQLFNRPYWIRKAQGLNNGICWENQLFVTVVDNTRGTNLSISMSTQIGNAENYEDAKFKEYLRHAEEYELTFIFQLCRVDLTPDIVGHIHTMNPRILEGWNLGLQVPTSSILEDKYRYISSLATKCPVDNPPKPPEDPWAEYSFWSIDLTESLSSDLDQFPLGRKFLAQISTRTSLSRKRPAARTKAPPSKKRKR</sequence>
<keyword evidence="4 7" id="KW-0946">Virion</keyword>
<keyword evidence="7" id="KW-1162">Viral penetration into host cytoplasm</keyword>
<keyword evidence="8" id="KW-1145">T=7 icosahedral capsid protein</keyword>
<feature type="disulfide bond" description="Interchain (with Cys-438)" evidence="7">
    <location>
        <position position="182"/>
    </location>
</feature>
<evidence type="ECO:0000313" key="11">
    <source>
        <dbReference type="Proteomes" id="UP000240389"/>
    </source>
</evidence>